<dbReference type="Proteomes" id="UP001151760">
    <property type="component" value="Unassembled WGS sequence"/>
</dbReference>
<reference evidence="1" key="1">
    <citation type="journal article" date="2022" name="Int. J. Mol. Sci.">
        <title>Draft Genome of Tanacetum Coccineum: Genomic Comparison of Closely Related Tanacetum-Family Plants.</title>
        <authorList>
            <person name="Yamashiro T."/>
            <person name="Shiraishi A."/>
            <person name="Nakayama K."/>
            <person name="Satake H."/>
        </authorList>
    </citation>
    <scope>NUCLEOTIDE SEQUENCE</scope>
</reference>
<evidence type="ECO:0000313" key="2">
    <source>
        <dbReference type="Proteomes" id="UP001151760"/>
    </source>
</evidence>
<keyword evidence="2" id="KW-1185">Reference proteome</keyword>
<accession>A0ABQ5HMP6</accession>
<reference evidence="1" key="2">
    <citation type="submission" date="2022-01" db="EMBL/GenBank/DDBJ databases">
        <authorList>
            <person name="Yamashiro T."/>
            <person name="Shiraishi A."/>
            <person name="Satake H."/>
            <person name="Nakayama K."/>
        </authorList>
    </citation>
    <scope>NUCLEOTIDE SEQUENCE</scope>
</reference>
<evidence type="ECO:0000313" key="1">
    <source>
        <dbReference type="EMBL" id="GJT89128.1"/>
    </source>
</evidence>
<proteinExistence type="predicted"/>
<dbReference type="EMBL" id="BQNB010019794">
    <property type="protein sequence ID" value="GJT89128.1"/>
    <property type="molecule type" value="Genomic_DNA"/>
</dbReference>
<sequence>MQKMIVTGHDLDHLNTSIGGKSCEHFGWDWPEKDSPGTEVDWQDDSLHETKDFFVGLDQSIQVVVVQNNVQQEVTREVVFYPPVHEDVVEEVIEMANDQAEALSDQEVADECLDDEQVKERRPSKRIRVIQEEMVKNEKPKKG</sequence>
<gene>
    <name evidence="1" type="ORF">Tco_1070845</name>
</gene>
<name>A0ABQ5HMP6_9ASTR</name>
<protein>
    <submittedName>
        <fullName evidence="1">Uncharacterized protein</fullName>
    </submittedName>
</protein>
<comment type="caution">
    <text evidence="1">The sequence shown here is derived from an EMBL/GenBank/DDBJ whole genome shotgun (WGS) entry which is preliminary data.</text>
</comment>
<organism evidence="1 2">
    <name type="scientific">Tanacetum coccineum</name>
    <dbReference type="NCBI Taxonomy" id="301880"/>
    <lineage>
        <taxon>Eukaryota</taxon>
        <taxon>Viridiplantae</taxon>
        <taxon>Streptophyta</taxon>
        <taxon>Embryophyta</taxon>
        <taxon>Tracheophyta</taxon>
        <taxon>Spermatophyta</taxon>
        <taxon>Magnoliopsida</taxon>
        <taxon>eudicotyledons</taxon>
        <taxon>Gunneridae</taxon>
        <taxon>Pentapetalae</taxon>
        <taxon>asterids</taxon>
        <taxon>campanulids</taxon>
        <taxon>Asterales</taxon>
        <taxon>Asteraceae</taxon>
        <taxon>Asteroideae</taxon>
        <taxon>Anthemideae</taxon>
        <taxon>Anthemidinae</taxon>
        <taxon>Tanacetum</taxon>
    </lineage>
</organism>